<feature type="compositionally biased region" description="Polar residues" evidence="1">
    <location>
        <begin position="387"/>
        <end position="397"/>
    </location>
</feature>
<feature type="region of interest" description="Disordered" evidence="1">
    <location>
        <begin position="358"/>
        <end position="450"/>
    </location>
</feature>
<feature type="domain" description="DUF3741" evidence="3">
    <location>
        <begin position="331"/>
        <end position="352"/>
    </location>
</feature>
<reference evidence="4 5" key="1">
    <citation type="journal article" date="2023" name="Plants (Basel)">
        <title>Bridging the Gap: Combining Genomics and Transcriptomics Approaches to Understand Stylosanthes scabra, an Orphan Legume from the Brazilian Caatinga.</title>
        <authorList>
            <person name="Ferreira-Neto J.R.C."/>
            <person name="da Silva M.D."/>
            <person name="Binneck E."/>
            <person name="de Melo N.F."/>
            <person name="da Silva R.H."/>
            <person name="de Melo A.L.T.M."/>
            <person name="Pandolfi V."/>
            <person name="Bustamante F.O."/>
            <person name="Brasileiro-Vidal A.C."/>
            <person name="Benko-Iseppon A.M."/>
        </authorList>
    </citation>
    <scope>NUCLEOTIDE SEQUENCE [LARGE SCALE GENOMIC DNA]</scope>
    <source>
        <tissue evidence="4">Leaves</tissue>
    </source>
</reference>
<feature type="compositionally biased region" description="Polar residues" evidence="1">
    <location>
        <begin position="358"/>
        <end position="379"/>
    </location>
</feature>
<dbReference type="InterPro" id="IPR032795">
    <property type="entry name" value="DUF3741-assoc"/>
</dbReference>
<protein>
    <recommendedName>
        <fullName evidence="6">DUF4378 domain-containing protein</fullName>
    </recommendedName>
</protein>
<dbReference type="Pfam" id="PF14383">
    <property type="entry name" value="VARLMGL"/>
    <property type="match status" value="1"/>
</dbReference>
<feature type="compositionally biased region" description="Basic and acidic residues" evidence="1">
    <location>
        <begin position="586"/>
        <end position="600"/>
    </location>
</feature>
<feature type="compositionally biased region" description="Polar residues" evidence="1">
    <location>
        <begin position="296"/>
        <end position="335"/>
    </location>
</feature>
<feature type="compositionally biased region" description="Polar residues" evidence="1">
    <location>
        <begin position="130"/>
        <end position="142"/>
    </location>
</feature>
<feature type="region of interest" description="Disordered" evidence="1">
    <location>
        <begin position="120"/>
        <end position="142"/>
    </location>
</feature>
<evidence type="ECO:0000259" key="2">
    <source>
        <dbReference type="Pfam" id="PF14309"/>
    </source>
</evidence>
<dbReference type="Pfam" id="PF14309">
    <property type="entry name" value="DUF4378"/>
    <property type="match status" value="1"/>
</dbReference>
<keyword evidence="5" id="KW-1185">Reference proteome</keyword>
<feature type="compositionally biased region" description="Polar residues" evidence="1">
    <location>
        <begin position="698"/>
        <end position="718"/>
    </location>
</feature>
<dbReference type="InterPro" id="IPR033334">
    <property type="entry name" value="LNG1/2"/>
</dbReference>
<name>A0ABU6UX46_9FABA</name>
<evidence type="ECO:0000313" key="5">
    <source>
        <dbReference type="Proteomes" id="UP001341840"/>
    </source>
</evidence>
<feature type="region of interest" description="Disordered" evidence="1">
    <location>
        <begin position="70"/>
        <end position="96"/>
    </location>
</feature>
<accession>A0ABU6UX46</accession>
<feature type="compositionally biased region" description="Polar residues" evidence="1">
    <location>
        <begin position="509"/>
        <end position="536"/>
    </location>
</feature>
<feature type="compositionally biased region" description="Polar residues" evidence="1">
    <location>
        <begin position="622"/>
        <end position="642"/>
    </location>
</feature>
<feature type="compositionally biased region" description="Low complexity" evidence="1">
    <location>
        <begin position="87"/>
        <end position="96"/>
    </location>
</feature>
<evidence type="ECO:0000313" key="4">
    <source>
        <dbReference type="EMBL" id="MED6164193.1"/>
    </source>
</evidence>
<organism evidence="4 5">
    <name type="scientific">Stylosanthes scabra</name>
    <dbReference type="NCBI Taxonomy" id="79078"/>
    <lineage>
        <taxon>Eukaryota</taxon>
        <taxon>Viridiplantae</taxon>
        <taxon>Streptophyta</taxon>
        <taxon>Embryophyta</taxon>
        <taxon>Tracheophyta</taxon>
        <taxon>Spermatophyta</taxon>
        <taxon>Magnoliopsida</taxon>
        <taxon>eudicotyledons</taxon>
        <taxon>Gunneridae</taxon>
        <taxon>Pentapetalae</taxon>
        <taxon>rosids</taxon>
        <taxon>fabids</taxon>
        <taxon>Fabales</taxon>
        <taxon>Fabaceae</taxon>
        <taxon>Papilionoideae</taxon>
        <taxon>50 kb inversion clade</taxon>
        <taxon>dalbergioids sensu lato</taxon>
        <taxon>Dalbergieae</taxon>
        <taxon>Pterocarpus clade</taxon>
        <taxon>Stylosanthes</taxon>
    </lineage>
</organism>
<dbReference type="Proteomes" id="UP001341840">
    <property type="component" value="Unassembled WGS sequence"/>
</dbReference>
<feature type="domain" description="DUF4378" evidence="2">
    <location>
        <begin position="876"/>
        <end position="1053"/>
    </location>
</feature>
<evidence type="ECO:0000256" key="1">
    <source>
        <dbReference type="SAM" id="MobiDB-lite"/>
    </source>
</evidence>
<dbReference type="PANTHER" id="PTHR31680">
    <property type="entry name" value="LONGIFOLIA PROTEIN"/>
    <property type="match status" value="1"/>
</dbReference>
<feature type="region of interest" description="Disordered" evidence="1">
    <location>
        <begin position="577"/>
        <end position="718"/>
    </location>
</feature>
<sequence length="1075" mass="119552">MAAKLLHSLADENPDLQKQIGCMTGIFQLFDRHQIVTPRGISHKRLPPGNSHSNFDSMRRDSNGIHHRQTAADMNLNQGVSERQRISTESSRASFSSSCSSSVSSLDCKAQADASFDRITFPETPRRDQVMSQTSTSPNLGHQSLDLRDVVKDSMYREARGLSVKTTVKEEVSVRATKRRDSPRPLQLSISDYAYDRVGIDGKQSVPTDLKESIRVLSKLTEAPWHYGEGRDLRRLPYEVKDGQWHSISKDAPRFSYDAREIHRYSFELRDTIKSTPRLKELPRLSLDSREVSWHTYTSDSKPNRLSRNFSTGTSNSDDKVSNLQIQPSASQSRPPSVVAKLMGLEALPASNLASETHSILSETGSSQGDDQFSRSSKNGLIMPLRVSNSPKSSMKDLSSPRRKNPDLVVKPISSSRHPIEPAPWKRRDRNQSSPRPSSGAMKATRTTDSFPSVYSEVEKRLKNLEFEQSGRDLRALKQILEAMQAKGLLEEQASNLVGDQRGHEPKPLTQNSRTARKQSPQGNNIASSTFRGYDSARTTESPIVIMKPAKHIEKNGISSSSVIPLVDLSDSHKLQSVGMGVRSGNRKDTGSGRITKDQSPRNNYREASTSSSEKKASSKTIRSTQSQPSSVKNSGSVSPRLQQKKLELEKRSRPPTPPSDLSKPRRQSGKQTTESGSPGRKLRHKVPISHQSDDQLSEISNEPRSLSFQGDEASLQSGSATIESKMDMEVASNLQPAESQSPSLKVFEQVVSGKLQKKSTLMLDEDEPISELAMDAPDHPSPVSVLDGSVYREGVLSPVKLIYNASKAGDTQSKEEEYECQWNTADDSLSVNSEINRKKLQSIDHLVKKLRRLNSSHDEARVDYIASLCENSNPDHRYISEILLASGLLLRDLSSELLTFQHRSSGNPINPELFLVLEQTKASSFLSKEEISTEKVDYKKTNTDKSHRRLIFDAVNEILGKKLASSPEPWLKPNGLAKKNLSAQKLLKELCFGIEKIQAKKPECTEDEGDGIKSLLCENVMNGAESWTIFHGETSGVVLDVERLIFKDLIDEVVIGESTGLRIKPGRRRKLFGK</sequence>
<proteinExistence type="predicted"/>
<dbReference type="EMBL" id="JASCZI010122363">
    <property type="protein sequence ID" value="MED6164193.1"/>
    <property type="molecule type" value="Genomic_DNA"/>
</dbReference>
<dbReference type="InterPro" id="IPR025486">
    <property type="entry name" value="DUF4378"/>
</dbReference>
<evidence type="ECO:0000259" key="3">
    <source>
        <dbReference type="Pfam" id="PF14383"/>
    </source>
</evidence>
<gene>
    <name evidence="4" type="ORF">PIB30_087344</name>
</gene>
<evidence type="ECO:0008006" key="6">
    <source>
        <dbReference type="Google" id="ProtNLM"/>
    </source>
</evidence>
<comment type="caution">
    <text evidence="4">The sequence shown here is derived from an EMBL/GenBank/DDBJ whole genome shotgun (WGS) entry which is preliminary data.</text>
</comment>
<feature type="region of interest" description="Disordered" evidence="1">
    <location>
        <begin position="497"/>
        <end position="536"/>
    </location>
</feature>
<dbReference type="PANTHER" id="PTHR31680:SF4">
    <property type="entry name" value="LONGIFOLIA PROTEIN"/>
    <property type="match status" value="1"/>
</dbReference>
<feature type="region of interest" description="Disordered" evidence="1">
    <location>
        <begin position="296"/>
        <end position="337"/>
    </location>
</feature>